<dbReference type="GO" id="GO:0005524">
    <property type="term" value="F:ATP binding"/>
    <property type="evidence" value="ECO:0007669"/>
    <property type="project" value="UniProtKB-UniRule"/>
</dbReference>
<dbReference type="AlphaFoldDB" id="A0A2V1AQQ8"/>
<dbReference type="SUPFAM" id="SSF56112">
    <property type="entry name" value="Protein kinase-like (PK-like)"/>
    <property type="match status" value="1"/>
</dbReference>
<dbReference type="Gene3D" id="3.30.200.20">
    <property type="entry name" value="Phosphorylase Kinase, domain 1"/>
    <property type="match status" value="1"/>
</dbReference>
<keyword evidence="5" id="KW-0418">Kinase</keyword>
<comment type="caution">
    <text evidence="10">The sequence shown here is derived from an EMBL/GenBank/DDBJ whole genome shotgun (WGS) entry which is preliminary data.</text>
</comment>
<evidence type="ECO:0000256" key="2">
    <source>
        <dbReference type="ARBA" id="ARBA00022527"/>
    </source>
</evidence>
<sequence>MADFKRYPENKFHLPRRYKLIKELGAGSYGTVCSVVDTKFKDRSVHLAVKKVGKVFDNPILMKRAIRELKLMRFLRGHRNIVSLVDVNLVSQDSYAGLYCFQELMDWDLTHVLYSPMQFSEFHIQSFFYQILQGIKYTHSANIIHRDLKPGNILVNRHGTLKLADFGLARGITTIPAAASPITNYVATRWYRAPELLAKVTKYGKEVDMWAAGVILGEMYGRRPMMPGKDSMGQIIHILDVLGEPPAALVKKRGWKLPSTMGVWKMRNNKPISHRWSELYPFASTSGLQLVGMLLQWDPSARLTVEEALEHHFLGPVRNQNGEASAPGIFEFSAEEERLDHQDLFGLLTKEVREFQKERKPKIVSDAKSVAKHVSGRV</sequence>
<gene>
    <name evidence="10" type="ORF">CXQ85_001960</name>
</gene>
<evidence type="ECO:0000256" key="1">
    <source>
        <dbReference type="ARBA" id="ARBA00006485"/>
    </source>
</evidence>
<dbReference type="InterPro" id="IPR008271">
    <property type="entry name" value="Ser/Thr_kinase_AS"/>
</dbReference>
<evidence type="ECO:0000256" key="5">
    <source>
        <dbReference type="ARBA" id="ARBA00022777"/>
    </source>
</evidence>
<dbReference type="InterPro" id="IPR050117">
    <property type="entry name" value="MAPK"/>
</dbReference>
<organism evidence="10 11">
    <name type="scientific">Candidozyma haemuli</name>
    <dbReference type="NCBI Taxonomy" id="45357"/>
    <lineage>
        <taxon>Eukaryota</taxon>
        <taxon>Fungi</taxon>
        <taxon>Dikarya</taxon>
        <taxon>Ascomycota</taxon>
        <taxon>Saccharomycotina</taxon>
        <taxon>Pichiomycetes</taxon>
        <taxon>Metschnikowiaceae</taxon>
        <taxon>Candidozyma</taxon>
    </lineage>
</organism>
<name>A0A2V1AQQ8_9ASCO</name>
<proteinExistence type="inferred from homology"/>
<dbReference type="Proteomes" id="UP000244309">
    <property type="component" value="Unassembled WGS sequence"/>
</dbReference>
<feature type="domain" description="Protein kinase" evidence="9">
    <location>
        <begin position="18"/>
        <end position="314"/>
    </location>
</feature>
<dbReference type="Pfam" id="PF00069">
    <property type="entry name" value="Pkinase"/>
    <property type="match status" value="1"/>
</dbReference>
<evidence type="ECO:0000259" key="9">
    <source>
        <dbReference type="PROSITE" id="PS50011"/>
    </source>
</evidence>
<dbReference type="GO" id="GO:0030447">
    <property type="term" value="P:filamentous growth"/>
    <property type="evidence" value="ECO:0007669"/>
    <property type="project" value="UniProtKB-ARBA"/>
</dbReference>
<dbReference type="InterPro" id="IPR000719">
    <property type="entry name" value="Prot_kinase_dom"/>
</dbReference>
<evidence type="ECO:0000313" key="10">
    <source>
        <dbReference type="EMBL" id="PVH20178.1"/>
    </source>
</evidence>
<dbReference type="STRING" id="45357.A0A2V1AQQ8"/>
<keyword evidence="4 7" id="KW-0547">Nucleotide-binding</keyword>
<dbReference type="PANTHER" id="PTHR24055">
    <property type="entry name" value="MITOGEN-ACTIVATED PROTEIN KINASE"/>
    <property type="match status" value="1"/>
</dbReference>
<dbReference type="InterPro" id="IPR011009">
    <property type="entry name" value="Kinase-like_dom_sf"/>
</dbReference>
<keyword evidence="2 8" id="KW-0723">Serine/threonine-protein kinase</keyword>
<reference evidence="10 11" key="1">
    <citation type="submission" date="2017-12" db="EMBL/GenBank/DDBJ databases">
        <title>Genome Sequence of a Multidrug-Resistant Candida haemulonii Isolate from a Patient with Chronic Leg Ulcers in Israel.</title>
        <authorList>
            <person name="Chow N.A."/>
            <person name="Gade L."/>
            <person name="Batra D."/>
            <person name="Rowe L.A."/>
            <person name="Ben-Ami R."/>
            <person name="Loparev V.N."/>
            <person name="Litvintseva A.P."/>
        </authorList>
    </citation>
    <scope>NUCLEOTIDE SEQUENCE [LARGE SCALE GENOMIC DNA]</scope>
    <source>
        <strain evidence="10 11">B11899</strain>
    </source>
</reference>
<evidence type="ECO:0000313" key="11">
    <source>
        <dbReference type="Proteomes" id="UP000244309"/>
    </source>
</evidence>
<evidence type="ECO:0000256" key="4">
    <source>
        <dbReference type="ARBA" id="ARBA00022741"/>
    </source>
</evidence>
<dbReference type="Gene3D" id="1.10.510.10">
    <property type="entry name" value="Transferase(Phosphotransferase) domain 1"/>
    <property type="match status" value="1"/>
</dbReference>
<evidence type="ECO:0000256" key="3">
    <source>
        <dbReference type="ARBA" id="ARBA00022679"/>
    </source>
</evidence>
<accession>A0A2V1AQQ8</accession>
<dbReference type="PROSITE" id="PS50011">
    <property type="entry name" value="PROTEIN_KINASE_DOM"/>
    <property type="match status" value="1"/>
</dbReference>
<comment type="similarity">
    <text evidence="1">Belongs to the protein kinase superfamily. CMGC Ser/Thr protein kinase family. CDC2/CDKX subfamily.</text>
</comment>
<dbReference type="GeneID" id="37007291"/>
<keyword evidence="6 7" id="KW-0067">ATP-binding</keyword>
<evidence type="ECO:0000256" key="8">
    <source>
        <dbReference type="RuleBase" id="RU000304"/>
    </source>
</evidence>
<evidence type="ECO:0000256" key="7">
    <source>
        <dbReference type="PROSITE-ProRule" id="PRU10141"/>
    </source>
</evidence>
<dbReference type="PROSITE" id="PS00107">
    <property type="entry name" value="PROTEIN_KINASE_ATP"/>
    <property type="match status" value="1"/>
</dbReference>
<dbReference type="InterPro" id="IPR017441">
    <property type="entry name" value="Protein_kinase_ATP_BS"/>
</dbReference>
<dbReference type="OrthoDB" id="192887at2759"/>
<dbReference type="GO" id="GO:0004674">
    <property type="term" value="F:protein serine/threonine kinase activity"/>
    <property type="evidence" value="ECO:0007669"/>
    <property type="project" value="UniProtKB-KW"/>
</dbReference>
<dbReference type="PROSITE" id="PS00108">
    <property type="entry name" value="PROTEIN_KINASE_ST"/>
    <property type="match status" value="1"/>
</dbReference>
<protein>
    <recommendedName>
        <fullName evidence="9">Protein kinase domain-containing protein</fullName>
    </recommendedName>
</protein>
<evidence type="ECO:0000256" key="6">
    <source>
        <dbReference type="ARBA" id="ARBA00022840"/>
    </source>
</evidence>
<dbReference type="FunFam" id="1.10.510.10:FF:000624">
    <property type="entry name" value="Mitogen-activated protein kinase"/>
    <property type="match status" value="1"/>
</dbReference>
<dbReference type="VEuPathDB" id="FungiDB:CXQ85_001960"/>
<keyword evidence="3" id="KW-0808">Transferase</keyword>
<dbReference type="SMART" id="SM00220">
    <property type="entry name" value="S_TKc"/>
    <property type="match status" value="1"/>
</dbReference>
<keyword evidence="11" id="KW-1185">Reference proteome</keyword>
<dbReference type="RefSeq" id="XP_025341118.1">
    <property type="nucleotide sequence ID" value="XM_025485653.1"/>
</dbReference>
<feature type="binding site" evidence="7">
    <location>
        <position position="51"/>
    </location>
    <ligand>
        <name>ATP</name>
        <dbReference type="ChEBI" id="CHEBI:30616"/>
    </ligand>
</feature>
<dbReference type="EMBL" id="PKFO01000003">
    <property type="protein sequence ID" value="PVH20178.1"/>
    <property type="molecule type" value="Genomic_DNA"/>
</dbReference>